<comment type="caution">
    <text evidence="1">The sequence shown here is derived from an EMBL/GenBank/DDBJ whole genome shotgun (WGS) entry which is preliminary data.</text>
</comment>
<accession>A0AAW6T853</accession>
<evidence type="ECO:0008006" key="3">
    <source>
        <dbReference type="Google" id="ProtNLM"/>
    </source>
</evidence>
<evidence type="ECO:0000313" key="2">
    <source>
        <dbReference type="Proteomes" id="UP001321506"/>
    </source>
</evidence>
<name>A0AAW6T853_9MICO</name>
<dbReference type="EMBL" id="JASATX010000003">
    <property type="protein sequence ID" value="MDI2098921.1"/>
    <property type="molecule type" value="Genomic_DNA"/>
</dbReference>
<dbReference type="SUPFAM" id="SSF54909">
    <property type="entry name" value="Dimeric alpha+beta barrel"/>
    <property type="match status" value="1"/>
</dbReference>
<dbReference type="Proteomes" id="UP001321506">
    <property type="component" value="Unassembled WGS sequence"/>
</dbReference>
<dbReference type="InterPro" id="IPR011008">
    <property type="entry name" value="Dimeric_a/b-barrel"/>
</dbReference>
<sequence length="109" mass="12676">MALVSQLRIYRIRQGLMDEWLELFHDKLVPLHHEVGIPVPFASRNTADPDEFVWIRQFESADSVERQENEFFSNPPRVALGDVRGKFVESLEVRVLEELPVKQMEDQGA</sequence>
<dbReference type="Gene3D" id="3.30.70.100">
    <property type="match status" value="1"/>
</dbReference>
<reference evidence="1 2" key="1">
    <citation type="submission" date="2023-04" db="EMBL/GenBank/DDBJ databases">
        <title>Klugiella caeni sp. nov. isolated from the sludge of biochemical tank.</title>
        <authorList>
            <person name="Geng K."/>
        </authorList>
    </citation>
    <scope>NUCLEOTIDE SEQUENCE [LARGE SCALE GENOMIC DNA]</scope>
    <source>
        <strain evidence="1 2">YN-L-19</strain>
    </source>
</reference>
<organism evidence="1 2">
    <name type="scientific">Ruicaihuangia caeni</name>
    <dbReference type="NCBI Taxonomy" id="3042517"/>
    <lineage>
        <taxon>Bacteria</taxon>
        <taxon>Bacillati</taxon>
        <taxon>Actinomycetota</taxon>
        <taxon>Actinomycetes</taxon>
        <taxon>Micrococcales</taxon>
        <taxon>Microbacteriaceae</taxon>
        <taxon>Ruicaihuangia</taxon>
    </lineage>
</organism>
<dbReference type="AlphaFoldDB" id="A0AAW6T853"/>
<gene>
    <name evidence="1" type="ORF">QF206_08095</name>
</gene>
<protein>
    <recommendedName>
        <fullName evidence="3">NIPSNAP domain-containing protein</fullName>
    </recommendedName>
</protein>
<proteinExistence type="predicted"/>
<evidence type="ECO:0000313" key="1">
    <source>
        <dbReference type="EMBL" id="MDI2098921.1"/>
    </source>
</evidence>
<keyword evidence="2" id="KW-1185">Reference proteome</keyword>
<dbReference type="RefSeq" id="WP_281488711.1">
    <property type="nucleotide sequence ID" value="NZ_JASATX010000003.1"/>
</dbReference>